<reference evidence="2 3" key="1">
    <citation type="submission" date="2023-08" db="EMBL/GenBank/DDBJ databases">
        <title>Black Yeasts Isolated from many extreme environments.</title>
        <authorList>
            <person name="Coleine C."/>
            <person name="Stajich J.E."/>
            <person name="Selbmann L."/>
        </authorList>
    </citation>
    <scope>NUCLEOTIDE SEQUENCE [LARGE SCALE GENOMIC DNA]</scope>
    <source>
        <strain evidence="2 3">CCFEE 5792</strain>
    </source>
</reference>
<keyword evidence="3" id="KW-1185">Reference proteome</keyword>
<gene>
    <name evidence="2" type="ORF">LTR84_005503</name>
</gene>
<feature type="compositionally biased region" description="Polar residues" evidence="1">
    <location>
        <begin position="10"/>
        <end position="19"/>
    </location>
</feature>
<organism evidence="2 3">
    <name type="scientific">Exophiala bonariae</name>
    <dbReference type="NCBI Taxonomy" id="1690606"/>
    <lineage>
        <taxon>Eukaryota</taxon>
        <taxon>Fungi</taxon>
        <taxon>Dikarya</taxon>
        <taxon>Ascomycota</taxon>
        <taxon>Pezizomycotina</taxon>
        <taxon>Eurotiomycetes</taxon>
        <taxon>Chaetothyriomycetidae</taxon>
        <taxon>Chaetothyriales</taxon>
        <taxon>Herpotrichiellaceae</taxon>
        <taxon>Exophiala</taxon>
    </lineage>
</organism>
<feature type="region of interest" description="Disordered" evidence="1">
    <location>
        <begin position="1"/>
        <end position="29"/>
    </location>
</feature>
<evidence type="ECO:0000313" key="2">
    <source>
        <dbReference type="EMBL" id="KAK5049080.1"/>
    </source>
</evidence>
<dbReference type="Proteomes" id="UP001358417">
    <property type="component" value="Unassembled WGS sequence"/>
</dbReference>
<dbReference type="RefSeq" id="XP_064704285.1">
    <property type="nucleotide sequence ID" value="XM_064849071.1"/>
</dbReference>
<name>A0AAV9N3W9_9EURO</name>
<proteinExistence type="predicted"/>
<evidence type="ECO:0000256" key="1">
    <source>
        <dbReference type="SAM" id="MobiDB-lite"/>
    </source>
</evidence>
<accession>A0AAV9N3W9</accession>
<sequence length="164" mass="17979">MSLFPILGTSGKSSSQNQLHRQHRTTKEAQRNETLHNYSNIGFDNTMFSLVYLLLAITTSVLAAVDPTITPAPGSDTLAAIHSTPPLSPDDLNYVYEEPYTVTTANSTGAVLQKRTPPVGIYVCELPDWKGTCKWVQVKNNAPCMDFPWQAGVSIGLMGFNYVN</sequence>
<dbReference type="AlphaFoldDB" id="A0AAV9N3W9"/>
<dbReference type="EMBL" id="JAVRRD010000020">
    <property type="protein sequence ID" value="KAK5049080.1"/>
    <property type="molecule type" value="Genomic_DNA"/>
</dbReference>
<comment type="caution">
    <text evidence="2">The sequence shown here is derived from an EMBL/GenBank/DDBJ whole genome shotgun (WGS) entry which is preliminary data.</text>
</comment>
<dbReference type="GeneID" id="89973680"/>
<evidence type="ECO:0000313" key="3">
    <source>
        <dbReference type="Proteomes" id="UP001358417"/>
    </source>
</evidence>
<protein>
    <submittedName>
        <fullName evidence="2">Uncharacterized protein</fullName>
    </submittedName>
</protein>